<dbReference type="InterPro" id="IPR002156">
    <property type="entry name" value="RNaseH_domain"/>
</dbReference>
<reference evidence="2" key="3">
    <citation type="journal article" date="2017" name="Nature">
        <title>Genome sequence of the progenitor of the wheat D genome Aegilops tauschii.</title>
        <authorList>
            <person name="Luo M.C."/>
            <person name="Gu Y.Q."/>
            <person name="Puiu D."/>
            <person name="Wang H."/>
            <person name="Twardziok S.O."/>
            <person name="Deal K.R."/>
            <person name="Huo N."/>
            <person name="Zhu T."/>
            <person name="Wang L."/>
            <person name="Wang Y."/>
            <person name="McGuire P.E."/>
            <person name="Liu S."/>
            <person name="Long H."/>
            <person name="Ramasamy R.K."/>
            <person name="Rodriguez J.C."/>
            <person name="Van S.L."/>
            <person name="Yuan L."/>
            <person name="Wang Z."/>
            <person name="Xia Z."/>
            <person name="Xiao L."/>
            <person name="Anderson O.D."/>
            <person name="Ouyang S."/>
            <person name="Liang Y."/>
            <person name="Zimin A.V."/>
            <person name="Pertea G."/>
            <person name="Qi P."/>
            <person name="Bennetzen J.L."/>
            <person name="Dai X."/>
            <person name="Dawson M.W."/>
            <person name="Muller H.G."/>
            <person name="Kugler K."/>
            <person name="Rivarola-Duarte L."/>
            <person name="Spannagl M."/>
            <person name="Mayer K.F.X."/>
            <person name="Lu F.H."/>
            <person name="Bevan M.W."/>
            <person name="Leroy P."/>
            <person name="Li P."/>
            <person name="You F.M."/>
            <person name="Sun Q."/>
            <person name="Liu Z."/>
            <person name="Lyons E."/>
            <person name="Wicker T."/>
            <person name="Salzberg S.L."/>
            <person name="Devos K.M."/>
            <person name="Dvorak J."/>
        </authorList>
    </citation>
    <scope>NUCLEOTIDE SEQUENCE [LARGE SCALE GENOMIC DNA]</scope>
    <source>
        <strain evidence="2">cv. AL8/78</strain>
    </source>
</reference>
<dbReference type="Gramene" id="AET2Gv20776000.1">
    <property type="protein sequence ID" value="AET2Gv20776000.1"/>
    <property type="gene ID" value="AET2Gv20776000"/>
</dbReference>
<accession>A0A453C984</accession>
<dbReference type="Proteomes" id="UP000015105">
    <property type="component" value="Chromosome 2D"/>
</dbReference>
<name>A0A453C984_AEGTS</name>
<sequence>AAYDAGSTHAATGVVARISDGEFVLAAARGYDNIQNPLTAETLAFRDAITEAVKEGWQHVHFETACQIGSGEAKENASNLVPLKGDWYCSFTI</sequence>
<evidence type="ECO:0000313" key="2">
    <source>
        <dbReference type="EnsemblPlants" id="AET2Gv20776000.1"/>
    </source>
</evidence>
<dbReference type="Pfam" id="PF13456">
    <property type="entry name" value="RVT_3"/>
    <property type="match status" value="1"/>
</dbReference>
<evidence type="ECO:0000259" key="1">
    <source>
        <dbReference type="Pfam" id="PF13456"/>
    </source>
</evidence>
<reference evidence="3" key="1">
    <citation type="journal article" date="2014" name="Science">
        <title>Ancient hybridizations among the ancestral genomes of bread wheat.</title>
        <authorList>
            <consortium name="International Wheat Genome Sequencing Consortium,"/>
            <person name="Marcussen T."/>
            <person name="Sandve S.R."/>
            <person name="Heier L."/>
            <person name="Spannagl M."/>
            <person name="Pfeifer M."/>
            <person name="Jakobsen K.S."/>
            <person name="Wulff B.B."/>
            <person name="Steuernagel B."/>
            <person name="Mayer K.F."/>
            <person name="Olsen O.A."/>
        </authorList>
    </citation>
    <scope>NUCLEOTIDE SEQUENCE [LARGE SCALE GENOMIC DNA]</scope>
    <source>
        <strain evidence="3">cv. AL8/78</strain>
    </source>
</reference>
<evidence type="ECO:0000313" key="3">
    <source>
        <dbReference type="Proteomes" id="UP000015105"/>
    </source>
</evidence>
<protein>
    <recommendedName>
        <fullName evidence="1">RNase H type-1 domain-containing protein</fullName>
    </recommendedName>
</protein>
<dbReference type="GO" id="GO:0004523">
    <property type="term" value="F:RNA-DNA hybrid ribonuclease activity"/>
    <property type="evidence" value="ECO:0007669"/>
    <property type="project" value="InterPro"/>
</dbReference>
<organism evidence="2 3">
    <name type="scientific">Aegilops tauschii subsp. strangulata</name>
    <name type="common">Goatgrass</name>
    <dbReference type="NCBI Taxonomy" id="200361"/>
    <lineage>
        <taxon>Eukaryota</taxon>
        <taxon>Viridiplantae</taxon>
        <taxon>Streptophyta</taxon>
        <taxon>Embryophyta</taxon>
        <taxon>Tracheophyta</taxon>
        <taxon>Spermatophyta</taxon>
        <taxon>Magnoliopsida</taxon>
        <taxon>Liliopsida</taxon>
        <taxon>Poales</taxon>
        <taxon>Poaceae</taxon>
        <taxon>BOP clade</taxon>
        <taxon>Pooideae</taxon>
        <taxon>Triticodae</taxon>
        <taxon>Triticeae</taxon>
        <taxon>Triticinae</taxon>
        <taxon>Aegilops</taxon>
    </lineage>
</organism>
<dbReference type="GO" id="GO:0003676">
    <property type="term" value="F:nucleic acid binding"/>
    <property type="evidence" value="ECO:0007669"/>
    <property type="project" value="InterPro"/>
</dbReference>
<proteinExistence type="predicted"/>
<keyword evidence="3" id="KW-1185">Reference proteome</keyword>
<feature type="domain" description="RNase H type-1" evidence="1">
    <location>
        <begin position="3"/>
        <end position="67"/>
    </location>
</feature>
<reference evidence="3" key="2">
    <citation type="journal article" date="2017" name="Nat. Plants">
        <title>The Aegilops tauschii genome reveals multiple impacts of transposons.</title>
        <authorList>
            <person name="Zhao G."/>
            <person name="Zou C."/>
            <person name="Li K."/>
            <person name="Wang K."/>
            <person name="Li T."/>
            <person name="Gao L."/>
            <person name="Zhang X."/>
            <person name="Wang H."/>
            <person name="Yang Z."/>
            <person name="Liu X."/>
            <person name="Jiang W."/>
            <person name="Mao L."/>
            <person name="Kong X."/>
            <person name="Jiao Y."/>
            <person name="Jia J."/>
        </authorList>
    </citation>
    <scope>NUCLEOTIDE SEQUENCE [LARGE SCALE GENOMIC DNA]</scope>
    <source>
        <strain evidence="3">cv. AL8/78</strain>
    </source>
</reference>
<dbReference type="AlphaFoldDB" id="A0A453C984"/>
<reference evidence="2" key="4">
    <citation type="submission" date="2019-03" db="UniProtKB">
        <authorList>
            <consortium name="EnsemblPlants"/>
        </authorList>
    </citation>
    <scope>IDENTIFICATION</scope>
</reference>
<reference evidence="2" key="5">
    <citation type="journal article" date="2021" name="G3 (Bethesda)">
        <title>Aegilops tauschii genome assembly Aet v5.0 features greater sequence contiguity and improved annotation.</title>
        <authorList>
            <person name="Wang L."/>
            <person name="Zhu T."/>
            <person name="Rodriguez J.C."/>
            <person name="Deal K.R."/>
            <person name="Dubcovsky J."/>
            <person name="McGuire P.E."/>
            <person name="Lux T."/>
            <person name="Spannagl M."/>
            <person name="Mayer K.F.X."/>
            <person name="Baldrich P."/>
            <person name="Meyers B.C."/>
            <person name="Huo N."/>
            <person name="Gu Y.Q."/>
            <person name="Zhou H."/>
            <person name="Devos K.M."/>
            <person name="Bennetzen J.L."/>
            <person name="Unver T."/>
            <person name="Budak H."/>
            <person name="Gulick P.J."/>
            <person name="Galiba G."/>
            <person name="Kalapos B."/>
            <person name="Nelson D.R."/>
            <person name="Li P."/>
            <person name="You F.M."/>
            <person name="Luo M.C."/>
            <person name="Dvorak J."/>
        </authorList>
    </citation>
    <scope>NUCLEOTIDE SEQUENCE [LARGE SCALE GENOMIC DNA]</scope>
    <source>
        <strain evidence="2">cv. AL8/78</strain>
    </source>
</reference>
<dbReference type="EnsemblPlants" id="AET2Gv20776000.1">
    <property type="protein sequence ID" value="AET2Gv20776000.1"/>
    <property type="gene ID" value="AET2Gv20776000"/>
</dbReference>